<evidence type="ECO:0000256" key="4">
    <source>
        <dbReference type="ARBA" id="ARBA00022840"/>
    </source>
</evidence>
<accession>E1REB6</accession>
<keyword evidence="3" id="KW-0547">Nucleotide-binding</keyword>
<dbReference type="PROSITE" id="PS50893">
    <property type="entry name" value="ABC_TRANSPORTER_2"/>
    <property type="match status" value="1"/>
</dbReference>
<dbReference type="SUPFAM" id="SSF52540">
    <property type="entry name" value="P-loop containing nucleoside triphosphate hydrolases"/>
    <property type="match status" value="1"/>
</dbReference>
<feature type="domain" description="ABC transporter" evidence="5">
    <location>
        <begin position="2"/>
        <end position="231"/>
    </location>
</feature>
<evidence type="ECO:0000256" key="3">
    <source>
        <dbReference type="ARBA" id="ARBA00022741"/>
    </source>
</evidence>
<keyword evidence="4" id="KW-0067">ATP-binding</keyword>
<dbReference type="KEGG" id="mpi:Mpet_1319"/>
<dbReference type="EMBL" id="CP002117">
    <property type="protein sequence ID" value="ADN36079.1"/>
    <property type="molecule type" value="Genomic_DNA"/>
</dbReference>
<organism evidence="6 7">
    <name type="scientific">Methanolacinia petrolearia (strain DSM 11571 / OCM 486 / SEBR 4847)</name>
    <name type="common">Methanoplanus petrolearius</name>
    <dbReference type="NCBI Taxonomy" id="679926"/>
    <lineage>
        <taxon>Archaea</taxon>
        <taxon>Methanobacteriati</taxon>
        <taxon>Methanobacteriota</taxon>
        <taxon>Stenosarchaea group</taxon>
        <taxon>Methanomicrobia</taxon>
        <taxon>Methanomicrobiales</taxon>
        <taxon>Methanomicrobiaceae</taxon>
        <taxon>Methanolacinia</taxon>
    </lineage>
</organism>
<dbReference type="OrthoDB" id="87732at2157"/>
<name>E1REB6_METP4</name>
<dbReference type="InterPro" id="IPR027417">
    <property type="entry name" value="P-loop_NTPase"/>
</dbReference>
<evidence type="ECO:0000313" key="6">
    <source>
        <dbReference type="EMBL" id="ADN36079.1"/>
    </source>
</evidence>
<dbReference type="PANTHER" id="PTHR43335">
    <property type="entry name" value="ABC TRANSPORTER, ATP-BINDING PROTEIN"/>
    <property type="match status" value="1"/>
</dbReference>
<dbReference type="PANTHER" id="PTHR43335:SF4">
    <property type="entry name" value="ABC TRANSPORTER, ATP-BINDING PROTEIN"/>
    <property type="match status" value="1"/>
</dbReference>
<proteinExistence type="inferred from homology"/>
<dbReference type="Gene3D" id="3.40.50.300">
    <property type="entry name" value="P-loop containing nucleotide triphosphate hydrolases"/>
    <property type="match status" value="1"/>
</dbReference>
<evidence type="ECO:0000313" key="7">
    <source>
        <dbReference type="Proteomes" id="UP000006565"/>
    </source>
</evidence>
<dbReference type="Pfam" id="PF00005">
    <property type="entry name" value="ABC_tran"/>
    <property type="match status" value="1"/>
</dbReference>
<dbReference type="InterPro" id="IPR003593">
    <property type="entry name" value="AAA+_ATPase"/>
</dbReference>
<dbReference type="GeneID" id="9743786"/>
<keyword evidence="7" id="KW-1185">Reference proteome</keyword>
<keyword evidence="2" id="KW-0813">Transport</keyword>
<dbReference type="HOGENOM" id="CLU_000604_1_2_2"/>
<dbReference type="SMART" id="SM00382">
    <property type="entry name" value="AAA"/>
    <property type="match status" value="1"/>
</dbReference>
<dbReference type="Proteomes" id="UP000006565">
    <property type="component" value="Chromosome"/>
</dbReference>
<dbReference type="InterPro" id="IPR017871">
    <property type="entry name" value="ABC_transporter-like_CS"/>
</dbReference>
<sequence>MIEFKNLVKTYGKINAVDNLSVKIEKGEVFGLLGPNGAGKSTTILMLCGLIQPTSGECYIDGTEVSRNPIEVKRRIGYMPEDVGFYPNLSAEQNLEFFSKLYNIPEKERRTRTDELLDLVGLSGVEKKVGGYSKGMRQRLGIAKALINDPDVVILDEPTANLDPQGVSDYRKIIRNISGSDKTVLVSSHILSEVSKVCSRVGIMQKGRIIKDGSWDELARNLDLLGLPEIIINVETASGMPELVHDDIIRVDYSGGMTKAKIIASCDIRTDIGRILIENRIVPREIALDAITMEDAVLSYYNEVNS</sequence>
<dbReference type="eggNOG" id="arCOG00194">
    <property type="taxonomic scope" value="Archaea"/>
</dbReference>
<dbReference type="AlphaFoldDB" id="E1REB6"/>
<dbReference type="GO" id="GO:0005524">
    <property type="term" value="F:ATP binding"/>
    <property type="evidence" value="ECO:0007669"/>
    <property type="project" value="UniProtKB-KW"/>
</dbReference>
<dbReference type="GO" id="GO:0016887">
    <property type="term" value="F:ATP hydrolysis activity"/>
    <property type="evidence" value="ECO:0007669"/>
    <property type="project" value="InterPro"/>
</dbReference>
<gene>
    <name evidence="6" type="ordered locus">Mpet_1319</name>
</gene>
<protein>
    <submittedName>
        <fullName evidence="6">ABC transporter related protein</fullName>
    </submittedName>
</protein>
<dbReference type="PROSITE" id="PS00211">
    <property type="entry name" value="ABC_TRANSPORTER_1"/>
    <property type="match status" value="1"/>
</dbReference>
<evidence type="ECO:0000256" key="1">
    <source>
        <dbReference type="ARBA" id="ARBA00005417"/>
    </source>
</evidence>
<dbReference type="RefSeq" id="WP_013329256.1">
    <property type="nucleotide sequence ID" value="NC_014507.1"/>
</dbReference>
<comment type="similarity">
    <text evidence="1">Belongs to the ABC transporter superfamily.</text>
</comment>
<reference evidence="6 7" key="1">
    <citation type="journal article" date="2010" name="Stand. Genomic Sci.">
        <title>Complete genome sequence of Methanoplanus petrolearius type strain (SEBR 4847).</title>
        <authorList>
            <person name="Brambilla E."/>
            <person name="Djao O.D."/>
            <person name="Daligault H."/>
            <person name="Lapidus A."/>
            <person name="Lucas S."/>
            <person name="Hammon N."/>
            <person name="Nolan M."/>
            <person name="Tice H."/>
            <person name="Cheng J.F."/>
            <person name="Han C."/>
            <person name="Tapia R."/>
            <person name="Goodwin L."/>
            <person name="Pitluck S."/>
            <person name="Liolios K."/>
            <person name="Ivanova N."/>
            <person name="Mavromatis K."/>
            <person name="Mikhailova N."/>
            <person name="Pati A."/>
            <person name="Chen A."/>
            <person name="Palaniappan K."/>
            <person name="Land M."/>
            <person name="Hauser L."/>
            <person name="Chang Y.J."/>
            <person name="Jeffries C.D."/>
            <person name="Rohde M."/>
            <person name="Spring S."/>
            <person name="Sikorski J."/>
            <person name="Goker M."/>
            <person name="Woyke T."/>
            <person name="Bristow J."/>
            <person name="Eisen J.A."/>
            <person name="Markowitz V."/>
            <person name="Hugenholtz P."/>
            <person name="Kyrpides N.C."/>
            <person name="Klenk H.P."/>
        </authorList>
    </citation>
    <scope>NUCLEOTIDE SEQUENCE [LARGE SCALE GENOMIC DNA]</scope>
    <source>
        <strain evidence="7">DSM 11571 / OCM 486 / SEBR 4847</strain>
    </source>
</reference>
<evidence type="ECO:0000256" key="2">
    <source>
        <dbReference type="ARBA" id="ARBA00022448"/>
    </source>
</evidence>
<dbReference type="InterPro" id="IPR003439">
    <property type="entry name" value="ABC_transporter-like_ATP-bd"/>
</dbReference>
<dbReference type="STRING" id="679926.Mpet_1319"/>
<evidence type="ECO:0000259" key="5">
    <source>
        <dbReference type="PROSITE" id="PS50893"/>
    </source>
</evidence>